<dbReference type="GO" id="GO:0003677">
    <property type="term" value="F:DNA binding"/>
    <property type="evidence" value="ECO:0007669"/>
    <property type="project" value="UniProtKB-UniRule"/>
</dbReference>
<dbReference type="InterPro" id="IPR009057">
    <property type="entry name" value="Homeodomain-like_sf"/>
</dbReference>
<dbReference type="PANTHER" id="PTHR47506">
    <property type="entry name" value="TRANSCRIPTIONAL REGULATORY PROTEIN"/>
    <property type="match status" value="1"/>
</dbReference>
<evidence type="ECO:0000313" key="6">
    <source>
        <dbReference type="EMBL" id="KJE25210.1"/>
    </source>
</evidence>
<feature type="domain" description="HTH tetR-type" evidence="5">
    <location>
        <begin position="20"/>
        <end position="80"/>
    </location>
</feature>
<dbReference type="Gene3D" id="1.10.357.10">
    <property type="entry name" value="Tetracycline Repressor, domain 2"/>
    <property type="match status" value="1"/>
</dbReference>
<dbReference type="SUPFAM" id="SSF46689">
    <property type="entry name" value="Homeodomain-like"/>
    <property type="match status" value="1"/>
</dbReference>
<keyword evidence="2 4" id="KW-0238">DNA-binding</keyword>
<dbReference type="Pfam" id="PF16925">
    <property type="entry name" value="TetR_C_13"/>
    <property type="match status" value="1"/>
</dbReference>
<dbReference type="Proteomes" id="UP000032545">
    <property type="component" value="Unassembled WGS sequence"/>
</dbReference>
<keyword evidence="7" id="KW-1185">Reference proteome</keyword>
<evidence type="ECO:0000256" key="4">
    <source>
        <dbReference type="PROSITE-ProRule" id="PRU00335"/>
    </source>
</evidence>
<keyword evidence="1" id="KW-0805">Transcription regulation</keyword>
<evidence type="ECO:0000313" key="7">
    <source>
        <dbReference type="Proteomes" id="UP000032545"/>
    </source>
</evidence>
<sequence>MGEVAAGEVAAMVPATAKGEATRAHLLRTAAAVFAGQGYAATTMAQLIDASGLTKGAFYFYFRSKAELALAVLAEQKTRFLDRVVAALAGRERAVDELLAMVPVMVELIERDPAVWSVTRLARELAAEPELAARVREPMVAWVALVADVVRRAQAQGDLRAHLDADALAAVLVAAFDGLKSLTDVLDGPRASARFAERAGVLAGLVDLALCGGRGMATDPAVGASSVDTGSGADTATEAIAPPSAVAAVPARPGG</sequence>
<dbReference type="InterPro" id="IPR036271">
    <property type="entry name" value="Tet_transcr_reg_TetR-rel_C_sf"/>
</dbReference>
<dbReference type="InterPro" id="IPR011075">
    <property type="entry name" value="TetR_C"/>
</dbReference>
<keyword evidence="3" id="KW-0804">Transcription</keyword>
<dbReference type="PRINTS" id="PR00455">
    <property type="entry name" value="HTHTETR"/>
</dbReference>
<dbReference type="RefSeq" id="WP_242417941.1">
    <property type="nucleotide sequence ID" value="NZ_JYFN01000002.1"/>
</dbReference>
<organism evidence="6 7">
    <name type="scientific">Frankia torreyi</name>
    <dbReference type="NCBI Taxonomy" id="1856"/>
    <lineage>
        <taxon>Bacteria</taxon>
        <taxon>Bacillati</taxon>
        <taxon>Actinomycetota</taxon>
        <taxon>Actinomycetes</taxon>
        <taxon>Frankiales</taxon>
        <taxon>Frankiaceae</taxon>
        <taxon>Frankia</taxon>
    </lineage>
</organism>
<evidence type="ECO:0000256" key="1">
    <source>
        <dbReference type="ARBA" id="ARBA00023015"/>
    </source>
</evidence>
<dbReference type="InterPro" id="IPR023772">
    <property type="entry name" value="DNA-bd_HTH_TetR-type_CS"/>
</dbReference>
<dbReference type="SUPFAM" id="SSF48498">
    <property type="entry name" value="Tetracyclin repressor-like, C-terminal domain"/>
    <property type="match status" value="1"/>
</dbReference>
<dbReference type="Pfam" id="PF00440">
    <property type="entry name" value="TetR_N"/>
    <property type="match status" value="1"/>
</dbReference>
<evidence type="ECO:0000259" key="5">
    <source>
        <dbReference type="PROSITE" id="PS50977"/>
    </source>
</evidence>
<reference evidence="6 7" key="2">
    <citation type="journal article" date="2016" name="Genome Announc.">
        <title>Permanent Draft Genome Sequences for Two Variants of Frankia sp. Strain CpI1, the First Frankia Strain Isolated from Root Nodules of Comptonia peregrina.</title>
        <authorList>
            <person name="Oshone R."/>
            <person name="Hurst S.G.IV."/>
            <person name="Abebe-Akele F."/>
            <person name="Simpson S."/>
            <person name="Morris K."/>
            <person name="Thomas W.K."/>
            <person name="Tisa L.S."/>
        </authorList>
    </citation>
    <scope>NUCLEOTIDE SEQUENCE [LARGE SCALE GENOMIC DNA]</scope>
    <source>
        <strain evidence="7">CpI1-S</strain>
    </source>
</reference>
<accession>A0A0D8BMA0</accession>
<name>A0A0D8BMA0_9ACTN</name>
<proteinExistence type="predicted"/>
<feature type="DNA-binding region" description="H-T-H motif" evidence="4">
    <location>
        <begin position="43"/>
        <end position="62"/>
    </location>
</feature>
<dbReference type="AlphaFoldDB" id="A0A0D8BMA0"/>
<gene>
    <name evidence="6" type="ORF">FF36_00343</name>
</gene>
<dbReference type="PROSITE" id="PS50977">
    <property type="entry name" value="HTH_TETR_2"/>
    <property type="match status" value="1"/>
</dbReference>
<dbReference type="PANTHER" id="PTHR47506:SF1">
    <property type="entry name" value="HTH-TYPE TRANSCRIPTIONAL REGULATOR YJDC"/>
    <property type="match status" value="1"/>
</dbReference>
<dbReference type="PROSITE" id="PS01081">
    <property type="entry name" value="HTH_TETR_1"/>
    <property type="match status" value="1"/>
</dbReference>
<evidence type="ECO:0000256" key="3">
    <source>
        <dbReference type="ARBA" id="ARBA00023163"/>
    </source>
</evidence>
<evidence type="ECO:0000256" key="2">
    <source>
        <dbReference type="ARBA" id="ARBA00023125"/>
    </source>
</evidence>
<dbReference type="InterPro" id="IPR001647">
    <property type="entry name" value="HTH_TetR"/>
</dbReference>
<comment type="caution">
    <text evidence="6">The sequence shown here is derived from an EMBL/GenBank/DDBJ whole genome shotgun (WGS) entry which is preliminary data.</text>
</comment>
<dbReference type="EMBL" id="JYFN01000002">
    <property type="protein sequence ID" value="KJE25210.1"/>
    <property type="molecule type" value="Genomic_DNA"/>
</dbReference>
<dbReference type="PATRIC" id="fig|1502723.3.peg.386"/>
<reference evidence="7" key="1">
    <citation type="submission" date="2015-02" db="EMBL/GenBank/DDBJ databases">
        <title>Draft Genome of Frankia sp. CpI1-S.</title>
        <authorList>
            <person name="Oshone R.T."/>
            <person name="Ngom M."/>
            <person name="Ghodhbane-Gtari F."/>
            <person name="Gtari M."/>
            <person name="Morris K."/>
            <person name="Thomas K."/>
            <person name="Sen A."/>
            <person name="Tisa L.S."/>
        </authorList>
    </citation>
    <scope>NUCLEOTIDE SEQUENCE [LARGE SCALE GENOMIC DNA]</scope>
    <source>
        <strain evidence="7">CpI1-S</strain>
    </source>
</reference>
<protein>
    <submittedName>
        <fullName evidence="6">Transcriptional regulator, TetR family</fullName>
    </submittedName>
</protein>